<accession>X1E905</accession>
<organism evidence="1">
    <name type="scientific">marine sediment metagenome</name>
    <dbReference type="NCBI Taxonomy" id="412755"/>
    <lineage>
        <taxon>unclassified sequences</taxon>
        <taxon>metagenomes</taxon>
        <taxon>ecological metagenomes</taxon>
    </lineage>
</organism>
<reference evidence="1" key="1">
    <citation type="journal article" date="2014" name="Front. Microbiol.">
        <title>High frequency of phylogenetically diverse reductive dehalogenase-homologous genes in deep subseafloor sedimentary metagenomes.</title>
        <authorList>
            <person name="Kawai M."/>
            <person name="Futagami T."/>
            <person name="Toyoda A."/>
            <person name="Takaki Y."/>
            <person name="Nishi S."/>
            <person name="Hori S."/>
            <person name="Arai W."/>
            <person name="Tsubouchi T."/>
            <person name="Morono Y."/>
            <person name="Uchiyama I."/>
            <person name="Ito T."/>
            <person name="Fujiyama A."/>
            <person name="Inagaki F."/>
            <person name="Takami H."/>
        </authorList>
    </citation>
    <scope>NUCLEOTIDE SEQUENCE</scope>
    <source>
        <strain evidence="1">Expedition CK06-06</strain>
    </source>
</reference>
<protein>
    <submittedName>
        <fullName evidence="1">Uncharacterized protein</fullName>
    </submittedName>
</protein>
<comment type="caution">
    <text evidence="1">The sequence shown here is derived from an EMBL/GenBank/DDBJ whole genome shotgun (WGS) entry which is preliminary data.</text>
</comment>
<proteinExistence type="predicted"/>
<name>X1E905_9ZZZZ</name>
<evidence type="ECO:0000313" key="1">
    <source>
        <dbReference type="EMBL" id="GAH29766.1"/>
    </source>
</evidence>
<dbReference type="EMBL" id="BARU01002575">
    <property type="protein sequence ID" value="GAH29766.1"/>
    <property type="molecule type" value="Genomic_DNA"/>
</dbReference>
<gene>
    <name evidence="1" type="ORF">S03H2_06019</name>
</gene>
<dbReference type="AlphaFoldDB" id="X1E905"/>
<sequence length="264" mass="30282">MGIKDKATYGEYYWAMQVEAQQALFDGVENDLAPHFNAMFRDIVAIEDLDPAYKSFLQSFITPESSTAGMASVRFASEVADGIVTQGLAPAVRVVKHASEVKWLSNILTPTQGALLKRRRKITDEYGDILMKFGGFPEEQRKYLYDVIEPYPSIPELITYCRYHGDPKNVWTPLLEFYDMQAVDYKLYEWLGRQRITTVQAQSLFKRGIFEPPDFYAELEAIGWFDENRDYIKDLSYVLPNSMLLVQGGLIQGLDNERILENIS</sequence>
<feature type="non-terminal residue" evidence="1">
    <location>
        <position position="264"/>
    </location>
</feature>